<keyword evidence="5" id="KW-1185">Reference proteome</keyword>
<evidence type="ECO:0000313" key="4">
    <source>
        <dbReference type="EMBL" id="TWF46492.1"/>
    </source>
</evidence>
<dbReference type="GO" id="GO:0016616">
    <property type="term" value="F:oxidoreductase activity, acting on the CH-OH group of donors, NAD or NADP as acceptor"/>
    <property type="evidence" value="ECO:0007669"/>
    <property type="project" value="TreeGrafter"/>
</dbReference>
<dbReference type="PRINTS" id="PR00081">
    <property type="entry name" value="GDHRDH"/>
</dbReference>
<comment type="similarity">
    <text evidence="1 3">Belongs to the short-chain dehydrogenases/reductases (SDR) family.</text>
</comment>
<dbReference type="SUPFAM" id="SSF51735">
    <property type="entry name" value="NAD(P)-binding Rossmann-fold domains"/>
    <property type="match status" value="1"/>
</dbReference>
<reference evidence="4 5" key="1">
    <citation type="submission" date="2019-06" db="EMBL/GenBank/DDBJ databases">
        <title>Sorghum-associated microbial communities from plants grown in Nebraska, USA.</title>
        <authorList>
            <person name="Schachtman D."/>
        </authorList>
    </citation>
    <scope>NUCLEOTIDE SEQUENCE [LARGE SCALE GENOMIC DNA]</scope>
    <source>
        <strain evidence="4 5">1225</strain>
    </source>
</reference>
<dbReference type="InterPro" id="IPR002347">
    <property type="entry name" value="SDR_fam"/>
</dbReference>
<dbReference type="FunFam" id="3.40.50.720:FF:000084">
    <property type="entry name" value="Short-chain dehydrogenase reductase"/>
    <property type="match status" value="1"/>
</dbReference>
<evidence type="ECO:0000313" key="5">
    <source>
        <dbReference type="Proteomes" id="UP000320653"/>
    </source>
</evidence>
<evidence type="ECO:0000256" key="2">
    <source>
        <dbReference type="ARBA" id="ARBA00023002"/>
    </source>
</evidence>
<evidence type="ECO:0000256" key="3">
    <source>
        <dbReference type="RuleBase" id="RU000363"/>
    </source>
</evidence>
<dbReference type="Pfam" id="PF00106">
    <property type="entry name" value="adh_short"/>
    <property type="match status" value="1"/>
</dbReference>
<protein>
    <submittedName>
        <fullName evidence="4">3-oxoacyl-[acyl-carrier protein] reductase</fullName>
    </submittedName>
</protein>
<organism evidence="4 5">
    <name type="scientific">Neorhizobium alkalisoli</name>
    <dbReference type="NCBI Taxonomy" id="528178"/>
    <lineage>
        <taxon>Bacteria</taxon>
        <taxon>Pseudomonadati</taxon>
        <taxon>Pseudomonadota</taxon>
        <taxon>Alphaproteobacteria</taxon>
        <taxon>Hyphomicrobiales</taxon>
        <taxon>Rhizobiaceae</taxon>
        <taxon>Rhizobium/Agrobacterium group</taxon>
        <taxon>Neorhizobium</taxon>
    </lineage>
</organism>
<dbReference type="Proteomes" id="UP000320653">
    <property type="component" value="Unassembled WGS sequence"/>
</dbReference>
<dbReference type="OrthoDB" id="9803333at2"/>
<dbReference type="EMBL" id="VIWP01000014">
    <property type="protein sequence ID" value="TWF46492.1"/>
    <property type="molecule type" value="Genomic_DNA"/>
</dbReference>
<comment type="caution">
    <text evidence="4">The sequence shown here is derived from an EMBL/GenBank/DDBJ whole genome shotgun (WGS) entry which is preliminary data.</text>
</comment>
<dbReference type="PRINTS" id="PR00080">
    <property type="entry name" value="SDRFAMILY"/>
</dbReference>
<name>A0A561Q806_9HYPH</name>
<dbReference type="RefSeq" id="WP_145643155.1">
    <property type="nucleotide sequence ID" value="NZ_VIWP01000014.1"/>
</dbReference>
<keyword evidence="2" id="KW-0560">Oxidoreductase</keyword>
<dbReference type="PANTHER" id="PTHR42760:SF133">
    <property type="entry name" value="3-OXOACYL-[ACYL-CARRIER-PROTEIN] REDUCTASE"/>
    <property type="match status" value="1"/>
</dbReference>
<evidence type="ECO:0000256" key="1">
    <source>
        <dbReference type="ARBA" id="ARBA00006484"/>
    </source>
</evidence>
<accession>A0A561Q806</accession>
<gene>
    <name evidence="4" type="ORF">FHW37_11461</name>
</gene>
<dbReference type="InterPro" id="IPR036291">
    <property type="entry name" value="NAD(P)-bd_dom_sf"/>
</dbReference>
<dbReference type="PANTHER" id="PTHR42760">
    <property type="entry name" value="SHORT-CHAIN DEHYDROGENASES/REDUCTASES FAMILY MEMBER"/>
    <property type="match status" value="1"/>
</dbReference>
<dbReference type="CDD" id="cd05233">
    <property type="entry name" value="SDR_c"/>
    <property type="match status" value="1"/>
</dbReference>
<sequence length="238" mass="24879">MTAVKERRPVAVVTGGAKGIGAAICDALIADGYWVAAVDIATTAKQDHLEGYVADISDLAALIATLEKIEAEHGLVRVLVNNAGILSSKTLFELTPETFDRTVAINLRPVIFASQHVARRLIAEDRPGSIVNVASSAGRFGSIWPDYGTSKAGVIGATLSLAKALADKQIRVNAVAPGQVVTDMNAEMSPEQRAINSARIGMKRPADPSEIADVVAFLAGDRASFVTGSVVDANGGRF</sequence>
<dbReference type="Gene3D" id="3.40.50.720">
    <property type="entry name" value="NAD(P)-binding Rossmann-like Domain"/>
    <property type="match status" value="1"/>
</dbReference>
<proteinExistence type="inferred from homology"/>
<dbReference type="AlphaFoldDB" id="A0A561Q806"/>